<sequence length="273" mass="30414">MFEAHPIRLEEDDVTCRVHAERLGTARYCGSYCVLSARLGGGCMGPQDAFMQAGVMVTSIGCDGVEWITNDCHDHALQPADLTIVLEDDCWKYGCFKAKLRSLQLQYMLLFQAKLKVLFQGKAHFFQTPEEVWGRLEERLQLARKIAKSRVGPQLIPGSGPHSVPQHEPSHRKPRLVRQRRPSRCQKSRFTQTLTPPLDSEGDTIIVAKKSKEAQRQAPTADDLTRCGDKVDPDSRHPLTSAIAHLKEGERALDMPSPVDDIEPTGVLPSPAI</sequence>
<comment type="caution">
    <text evidence="2">The sequence shown here is derived from an EMBL/GenBank/DDBJ whole genome shotgun (WGS) entry which is preliminary data.</text>
</comment>
<dbReference type="AlphaFoldDB" id="A0AAV7N1D7"/>
<feature type="region of interest" description="Disordered" evidence="1">
    <location>
        <begin position="249"/>
        <end position="273"/>
    </location>
</feature>
<organism evidence="2 3">
    <name type="scientific">Pleurodeles waltl</name>
    <name type="common">Iberian ribbed newt</name>
    <dbReference type="NCBI Taxonomy" id="8319"/>
    <lineage>
        <taxon>Eukaryota</taxon>
        <taxon>Metazoa</taxon>
        <taxon>Chordata</taxon>
        <taxon>Craniata</taxon>
        <taxon>Vertebrata</taxon>
        <taxon>Euteleostomi</taxon>
        <taxon>Amphibia</taxon>
        <taxon>Batrachia</taxon>
        <taxon>Caudata</taxon>
        <taxon>Salamandroidea</taxon>
        <taxon>Salamandridae</taxon>
        <taxon>Pleurodelinae</taxon>
        <taxon>Pleurodeles</taxon>
    </lineage>
</organism>
<proteinExistence type="predicted"/>
<feature type="region of interest" description="Disordered" evidence="1">
    <location>
        <begin position="152"/>
        <end position="237"/>
    </location>
</feature>
<gene>
    <name evidence="2" type="ORF">NDU88_006115</name>
</gene>
<dbReference type="Proteomes" id="UP001066276">
    <property type="component" value="Chromosome 9"/>
</dbReference>
<dbReference type="Gene3D" id="3.30.250.20">
    <property type="entry name" value="L1 transposable element, C-terminal domain"/>
    <property type="match status" value="1"/>
</dbReference>
<feature type="compositionally biased region" description="Basic residues" evidence="1">
    <location>
        <begin position="170"/>
        <end position="187"/>
    </location>
</feature>
<dbReference type="EMBL" id="JANPWB010000013">
    <property type="protein sequence ID" value="KAJ1108745.1"/>
    <property type="molecule type" value="Genomic_DNA"/>
</dbReference>
<reference evidence="2" key="1">
    <citation type="journal article" date="2022" name="bioRxiv">
        <title>Sequencing and chromosome-scale assembly of the giantPleurodeles waltlgenome.</title>
        <authorList>
            <person name="Brown T."/>
            <person name="Elewa A."/>
            <person name="Iarovenko S."/>
            <person name="Subramanian E."/>
            <person name="Araus A.J."/>
            <person name="Petzold A."/>
            <person name="Susuki M."/>
            <person name="Suzuki K.-i.T."/>
            <person name="Hayashi T."/>
            <person name="Toyoda A."/>
            <person name="Oliveira C."/>
            <person name="Osipova E."/>
            <person name="Leigh N.D."/>
            <person name="Simon A."/>
            <person name="Yun M.H."/>
        </authorList>
    </citation>
    <scope>NUCLEOTIDE SEQUENCE</scope>
    <source>
        <strain evidence="2">20211129_DDA</strain>
        <tissue evidence="2">Liver</tissue>
    </source>
</reference>
<evidence type="ECO:0000313" key="2">
    <source>
        <dbReference type="EMBL" id="KAJ1108745.1"/>
    </source>
</evidence>
<evidence type="ECO:0000313" key="3">
    <source>
        <dbReference type="Proteomes" id="UP001066276"/>
    </source>
</evidence>
<feature type="compositionally biased region" description="Basic and acidic residues" evidence="1">
    <location>
        <begin position="223"/>
        <end position="237"/>
    </location>
</feature>
<protein>
    <submittedName>
        <fullName evidence="2">Uncharacterized protein</fullName>
    </submittedName>
</protein>
<evidence type="ECO:0000256" key="1">
    <source>
        <dbReference type="SAM" id="MobiDB-lite"/>
    </source>
</evidence>
<name>A0AAV7N1D7_PLEWA</name>
<dbReference type="InterPro" id="IPR042566">
    <property type="entry name" value="L1_C"/>
</dbReference>
<keyword evidence="3" id="KW-1185">Reference proteome</keyword>
<accession>A0AAV7N1D7</accession>